<feature type="domain" description="Mur ligase C-terminal" evidence="4">
    <location>
        <begin position="261"/>
        <end position="379"/>
    </location>
</feature>
<dbReference type="PROSITE" id="PS01011">
    <property type="entry name" value="FOLYLPOLYGLU_SYNT_1"/>
    <property type="match status" value="1"/>
</dbReference>
<name>A0AAI9AFH9_9BACT</name>
<dbReference type="SUPFAM" id="SSF53623">
    <property type="entry name" value="MurD-like peptide ligases, catalytic domain"/>
    <property type="match status" value="1"/>
</dbReference>
<dbReference type="InterPro" id="IPR036565">
    <property type="entry name" value="Mur-like_cat_sf"/>
</dbReference>
<dbReference type="InterPro" id="IPR013221">
    <property type="entry name" value="Mur_ligase_cen"/>
</dbReference>
<dbReference type="Gene3D" id="3.40.1190.10">
    <property type="entry name" value="Mur-like, catalytic domain"/>
    <property type="match status" value="1"/>
</dbReference>
<keyword evidence="2" id="KW-0547">Nucleotide-binding</keyword>
<dbReference type="Pfam" id="PF02875">
    <property type="entry name" value="Mur_ligase_C"/>
    <property type="match status" value="1"/>
</dbReference>
<dbReference type="AlphaFoldDB" id="A0AAI9AFH9"/>
<evidence type="ECO:0000313" key="7">
    <source>
        <dbReference type="Proteomes" id="UP000003288"/>
    </source>
</evidence>
<dbReference type="PANTHER" id="PTHR23135">
    <property type="entry name" value="MUR LIGASE FAMILY MEMBER"/>
    <property type="match status" value="1"/>
</dbReference>
<proteinExistence type="predicted"/>
<dbReference type="InterPro" id="IPR018109">
    <property type="entry name" value="Folylpolyglutamate_synth_CS"/>
</dbReference>
<feature type="domain" description="Mur ligase central" evidence="5">
    <location>
        <begin position="61"/>
        <end position="235"/>
    </location>
</feature>
<dbReference type="PANTHER" id="PTHR23135:SF4">
    <property type="entry name" value="UDP-N-ACETYLMURAMOYL-L-ALANYL-D-GLUTAMATE--2,6-DIAMINOPIMELATE LIGASE MURE HOMOLOG, CHLOROPLASTIC"/>
    <property type="match status" value="1"/>
</dbReference>
<evidence type="ECO:0000256" key="2">
    <source>
        <dbReference type="ARBA" id="ARBA00022741"/>
    </source>
</evidence>
<protein>
    <submittedName>
        <fullName evidence="6">UDP-N-acetylmuramyl-tripeptide synthetase</fullName>
    </submittedName>
</protein>
<sequence>MDLIYYLNNNLITDNTKDLTTNKIFLKTFQNQKYATNITKFITPKELLDALKLKTKFIGMTGTNGKTTTAFVLSFLLKNLGFNVVTQGTEGLYFNLEKKENKTLTTPDIFTTIKRAYKYKPDFFVMEVSSHAIAQNRIEGIRFDAKIMTSFSQDHLDYHKSIDEYKKVKESFFQDESVKVINGKLKMENGKYSIIEIGNYDFKVYNKNLYVLEKPIVNDIPMAGEFNKMNFSLALKTAEILTNSSFSILNSQLNNFKGVSGRMEIVSKNPLIIVDFAHTPDGIEKVLSSVKGEKIVVFGAGGKRDKEKRELMGEVASKYAEFLIITNDNPRCEEPMKIANDIAKGVSIPYEIILDRKEAIKKAIKLAKNGKILFVLGKGDEEFIEYCNKKEKFKDKNVILEILGESDE</sequence>
<dbReference type="SUPFAM" id="SSF53244">
    <property type="entry name" value="MurD-like peptide ligases, peptide-binding domain"/>
    <property type="match status" value="1"/>
</dbReference>
<evidence type="ECO:0000313" key="6">
    <source>
        <dbReference type="EMBL" id="EDM23201.1"/>
    </source>
</evidence>
<organism evidence="6 7">
    <name type="scientific">Caminibacter mediatlanticus TB-2</name>
    <dbReference type="NCBI Taxonomy" id="391592"/>
    <lineage>
        <taxon>Bacteria</taxon>
        <taxon>Pseudomonadati</taxon>
        <taxon>Campylobacterota</taxon>
        <taxon>Epsilonproteobacteria</taxon>
        <taxon>Nautiliales</taxon>
        <taxon>Nautiliaceae</taxon>
        <taxon>Caminibacter</taxon>
    </lineage>
</organism>
<dbReference type="Proteomes" id="UP000003288">
    <property type="component" value="Unassembled WGS sequence"/>
</dbReference>
<evidence type="ECO:0000259" key="4">
    <source>
        <dbReference type="Pfam" id="PF02875"/>
    </source>
</evidence>
<evidence type="ECO:0000256" key="3">
    <source>
        <dbReference type="ARBA" id="ARBA00022840"/>
    </source>
</evidence>
<dbReference type="Pfam" id="PF08245">
    <property type="entry name" value="Mur_ligase_M"/>
    <property type="match status" value="1"/>
</dbReference>
<keyword evidence="1" id="KW-0436">Ligase</keyword>
<gene>
    <name evidence="6" type="ORF">CMTB2_04577</name>
</gene>
<evidence type="ECO:0000259" key="5">
    <source>
        <dbReference type="Pfam" id="PF08245"/>
    </source>
</evidence>
<dbReference type="EMBL" id="ABCJ01000008">
    <property type="protein sequence ID" value="EDM23201.1"/>
    <property type="molecule type" value="Genomic_DNA"/>
</dbReference>
<dbReference type="InterPro" id="IPR004101">
    <property type="entry name" value="Mur_ligase_C"/>
</dbReference>
<keyword evidence="3" id="KW-0067">ATP-binding</keyword>
<reference evidence="6 7" key="1">
    <citation type="journal article" date="2011" name="Stand. Genomic Sci.">
        <title>Draft genome sequence of Caminibacter mediatlanticus strain TB-2, an epsilonproteobacterium isolated from a deep-sea hydrothermal vent.</title>
        <authorList>
            <person name="Giovannelli D."/>
            <person name="Ferriera S."/>
            <person name="Johnson J."/>
            <person name="Kravitz S."/>
            <person name="Perez-Rodriguez I."/>
            <person name="Ricci J."/>
            <person name="O'Brien C."/>
            <person name="Voordeckers J.W."/>
            <person name="Bini E."/>
            <person name="Vetriani C."/>
        </authorList>
    </citation>
    <scope>NUCLEOTIDE SEQUENCE [LARGE SCALE GENOMIC DNA]</scope>
    <source>
        <strain evidence="6 7">TB-2</strain>
    </source>
</reference>
<dbReference type="GO" id="GO:0004326">
    <property type="term" value="F:tetrahydrofolylpolyglutamate synthase activity"/>
    <property type="evidence" value="ECO:0007669"/>
    <property type="project" value="InterPro"/>
</dbReference>
<dbReference type="Gene3D" id="3.90.190.20">
    <property type="entry name" value="Mur ligase, C-terminal domain"/>
    <property type="match status" value="1"/>
</dbReference>
<dbReference type="RefSeq" id="WP_007475206.1">
    <property type="nucleotide sequence ID" value="NZ_ABCJ01000008.1"/>
</dbReference>
<dbReference type="InterPro" id="IPR036615">
    <property type="entry name" value="Mur_ligase_C_dom_sf"/>
</dbReference>
<comment type="caution">
    <text evidence="6">The sequence shown here is derived from an EMBL/GenBank/DDBJ whole genome shotgun (WGS) entry which is preliminary data.</text>
</comment>
<evidence type="ECO:0000256" key="1">
    <source>
        <dbReference type="ARBA" id="ARBA00022598"/>
    </source>
</evidence>
<accession>A0AAI9AFH9</accession>
<dbReference type="GO" id="GO:0005524">
    <property type="term" value="F:ATP binding"/>
    <property type="evidence" value="ECO:0007669"/>
    <property type="project" value="UniProtKB-KW"/>
</dbReference>